<dbReference type="CTD" id="6376"/>
<evidence type="ECO:0000313" key="6">
    <source>
        <dbReference type="Ensembl" id="ENSSHAP00000017695.1"/>
    </source>
</evidence>
<evidence type="ECO:0000256" key="1">
    <source>
        <dbReference type="ARBA" id="ARBA00022514"/>
    </source>
</evidence>
<feature type="compositionally biased region" description="Low complexity" evidence="2">
    <location>
        <begin position="214"/>
        <end position="226"/>
    </location>
</feature>
<keyword evidence="4" id="KW-0732">Signal</keyword>
<dbReference type="OMA" id="QNQESCG"/>
<feature type="transmembrane region" description="Helical" evidence="3">
    <location>
        <begin position="362"/>
        <end position="382"/>
    </location>
</feature>
<evidence type="ECO:0000259" key="5">
    <source>
        <dbReference type="SMART" id="SM00199"/>
    </source>
</evidence>
<sequence>MGSWLPAMLLRLMVLGHLMSLLAGQHFSMNKCTHECPPLRSTRQLQNRLLKSYTKTAPSCRVQAVIFITIKNRTLCADPNEKWVREAIQYLDNVSAAAAATQKQAPGKENGGMFEKLTGENGPPTTQVPGGGSTGPATLLVPGATSAPVPTSASPSPSPTPAFPEEEAALETSPGLPTSPAGSSESFPGPLLVGSTSSMVGGSSPDPLLASQGTETSSTEALSATMTPPPESSDSGSLAAGRMSDETPAMSHPREEGSGRLKDPSEPGEERDFSTENPIISEEMSTVFTLTNPFSKLAVDNTDGHSPASLPASESLSSGLSGRTNLPSKAETLPHVTADPQKLKLAITPIPDSPQAATRRQAFGLLAFLGFLFCLGVAMFAYQSLQSCPRRMAGEVVEGLRYIPRSCGSNSYVLVPV</sequence>
<dbReference type="PRINTS" id="PR01721">
    <property type="entry name" value="FRACTALKINE"/>
</dbReference>
<evidence type="ECO:0000256" key="2">
    <source>
        <dbReference type="SAM" id="MobiDB-lite"/>
    </source>
</evidence>
<dbReference type="SUPFAM" id="SSF54117">
    <property type="entry name" value="Interleukin 8-like chemokines"/>
    <property type="match status" value="1"/>
</dbReference>
<dbReference type="AlphaFoldDB" id="G3WQJ0"/>
<dbReference type="GO" id="GO:0048245">
    <property type="term" value="P:eosinophil chemotaxis"/>
    <property type="evidence" value="ECO:0007669"/>
    <property type="project" value="TreeGrafter"/>
</dbReference>
<keyword evidence="3" id="KW-0472">Membrane</keyword>
<dbReference type="RefSeq" id="XP_031810422.1">
    <property type="nucleotide sequence ID" value="XM_031954562.1"/>
</dbReference>
<dbReference type="GO" id="GO:0008009">
    <property type="term" value="F:chemokine activity"/>
    <property type="evidence" value="ECO:0007669"/>
    <property type="project" value="InterPro"/>
</dbReference>
<keyword evidence="1" id="KW-0202">Cytokine</keyword>
<feature type="compositionally biased region" description="Low complexity" evidence="2">
    <location>
        <begin position="306"/>
        <end position="322"/>
    </location>
</feature>
<dbReference type="InterPro" id="IPR001811">
    <property type="entry name" value="Chemokine_IL8-like_dom"/>
</dbReference>
<evidence type="ECO:0000256" key="3">
    <source>
        <dbReference type="SAM" id="Phobius"/>
    </source>
</evidence>
<accession>G3WQJ0</accession>
<feature type="region of interest" description="Disordered" evidence="2">
    <location>
        <begin position="101"/>
        <end position="277"/>
    </location>
</feature>
<dbReference type="GeneTree" id="ENSGT00940000166300"/>
<feature type="compositionally biased region" description="Low complexity" evidence="2">
    <location>
        <begin position="193"/>
        <end position="204"/>
    </location>
</feature>
<dbReference type="SMART" id="SM00199">
    <property type="entry name" value="SCY"/>
    <property type="match status" value="1"/>
</dbReference>
<feature type="domain" description="Chemokine interleukin-8-like" evidence="5">
    <location>
        <begin position="38"/>
        <end position="91"/>
    </location>
</feature>
<reference evidence="6 7" key="1">
    <citation type="journal article" date="2011" name="Proc. Natl. Acad. Sci. U.S.A.">
        <title>Genetic diversity and population structure of the endangered marsupial Sarcophilus harrisii (Tasmanian devil).</title>
        <authorList>
            <person name="Miller W."/>
            <person name="Hayes V.M."/>
            <person name="Ratan A."/>
            <person name="Petersen D.C."/>
            <person name="Wittekindt N.E."/>
            <person name="Miller J."/>
            <person name="Walenz B."/>
            <person name="Knight J."/>
            <person name="Qi J."/>
            <person name="Zhao F."/>
            <person name="Wang Q."/>
            <person name="Bedoya-Reina O.C."/>
            <person name="Katiyar N."/>
            <person name="Tomsho L.P."/>
            <person name="Kasson L.M."/>
            <person name="Hardie R.A."/>
            <person name="Woodbridge P."/>
            <person name="Tindall E.A."/>
            <person name="Bertelsen M.F."/>
            <person name="Dixon D."/>
            <person name="Pyecroft S."/>
            <person name="Helgen K.M."/>
            <person name="Lesk A.M."/>
            <person name="Pringle T.H."/>
            <person name="Patterson N."/>
            <person name="Zhang Y."/>
            <person name="Kreiss A."/>
            <person name="Woods G.M."/>
            <person name="Jones M.E."/>
            <person name="Schuster S.C."/>
        </authorList>
    </citation>
    <scope>NUCLEOTIDE SEQUENCE [LARGE SCALE GENOMIC DNA]</scope>
</reference>
<gene>
    <name evidence="6" type="primary">CX3CL1</name>
</gene>
<dbReference type="FunCoup" id="G3WQJ0">
    <property type="interactions" value="594"/>
</dbReference>
<dbReference type="Ensembl" id="ENSSHAT00000017841.2">
    <property type="protein sequence ID" value="ENSSHAP00000017695.1"/>
    <property type="gene ID" value="ENSSHAG00000015027.2"/>
</dbReference>
<dbReference type="InterPro" id="IPR036048">
    <property type="entry name" value="Interleukin_8-like_sf"/>
</dbReference>
<dbReference type="KEGG" id="shr:100922003"/>
<dbReference type="GO" id="GO:0061844">
    <property type="term" value="P:antimicrobial humoral immune response mediated by antimicrobial peptide"/>
    <property type="evidence" value="ECO:0007669"/>
    <property type="project" value="TreeGrafter"/>
</dbReference>
<dbReference type="InterPro" id="IPR039809">
    <property type="entry name" value="Chemokine_b/g/d"/>
</dbReference>
<feature type="signal peptide" evidence="4">
    <location>
        <begin position="1"/>
        <end position="24"/>
    </location>
</feature>
<dbReference type="Pfam" id="PF00048">
    <property type="entry name" value="IL8"/>
    <property type="match status" value="1"/>
</dbReference>
<dbReference type="STRING" id="9305.ENSSHAP00000017695"/>
<dbReference type="GO" id="GO:0070098">
    <property type="term" value="P:chemokine-mediated signaling pathway"/>
    <property type="evidence" value="ECO:0007669"/>
    <property type="project" value="TreeGrafter"/>
</dbReference>
<keyword evidence="3" id="KW-1133">Transmembrane helix</keyword>
<dbReference type="OrthoDB" id="9447832at2759"/>
<dbReference type="Gene3D" id="2.40.50.40">
    <property type="match status" value="1"/>
</dbReference>
<dbReference type="GeneID" id="100922003"/>
<dbReference type="HOGENOM" id="CLU_738793_0_0_1"/>
<dbReference type="PANTHER" id="PTHR12015">
    <property type="entry name" value="SMALL INDUCIBLE CYTOKINE A"/>
    <property type="match status" value="1"/>
</dbReference>
<reference evidence="6" key="2">
    <citation type="submission" date="2025-08" db="UniProtKB">
        <authorList>
            <consortium name="Ensembl"/>
        </authorList>
    </citation>
    <scope>IDENTIFICATION</scope>
</reference>
<evidence type="ECO:0000256" key="4">
    <source>
        <dbReference type="SAM" id="SignalP"/>
    </source>
</evidence>
<dbReference type="InParanoid" id="G3WQJ0"/>
<dbReference type="GO" id="GO:0048020">
    <property type="term" value="F:CCR chemokine receptor binding"/>
    <property type="evidence" value="ECO:0007669"/>
    <property type="project" value="TreeGrafter"/>
</dbReference>
<keyword evidence="7" id="KW-1185">Reference proteome</keyword>
<dbReference type="GO" id="GO:0005615">
    <property type="term" value="C:extracellular space"/>
    <property type="evidence" value="ECO:0007669"/>
    <property type="project" value="UniProtKB-KW"/>
</dbReference>
<organism evidence="6 7">
    <name type="scientific">Sarcophilus harrisii</name>
    <name type="common">Tasmanian devil</name>
    <name type="synonym">Sarcophilus laniarius</name>
    <dbReference type="NCBI Taxonomy" id="9305"/>
    <lineage>
        <taxon>Eukaryota</taxon>
        <taxon>Metazoa</taxon>
        <taxon>Chordata</taxon>
        <taxon>Craniata</taxon>
        <taxon>Vertebrata</taxon>
        <taxon>Euteleostomi</taxon>
        <taxon>Mammalia</taxon>
        <taxon>Metatheria</taxon>
        <taxon>Dasyuromorphia</taxon>
        <taxon>Dasyuridae</taxon>
        <taxon>Sarcophilus</taxon>
    </lineage>
</organism>
<reference evidence="6" key="3">
    <citation type="submission" date="2025-09" db="UniProtKB">
        <authorList>
            <consortium name="Ensembl"/>
        </authorList>
    </citation>
    <scope>IDENTIFICATION</scope>
</reference>
<proteinExistence type="predicted"/>
<name>G3WQJ0_SARHA</name>
<dbReference type="PANTHER" id="PTHR12015:SF92">
    <property type="entry name" value="FRACTALKINE"/>
    <property type="match status" value="1"/>
</dbReference>
<evidence type="ECO:0000313" key="7">
    <source>
        <dbReference type="Proteomes" id="UP000007648"/>
    </source>
</evidence>
<dbReference type="CDD" id="cd00272">
    <property type="entry name" value="Chemokine_CC"/>
    <property type="match status" value="1"/>
</dbReference>
<protein>
    <submittedName>
        <fullName evidence="6">C-X3-C motif chemokine ligand 1</fullName>
    </submittedName>
</protein>
<dbReference type="GO" id="GO:0006954">
    <property type="term" value="P:inflammatory response"/>
    <property type="evidence" value="ECO:0007669"/>
    <property type="project" value="TreeGrafter"/>
</dbReference>
<feature type="region of interest" description="Disordered" evidence="2">
    <location>
        <begin position="302"/>
        <end position="332"/>
    </location>
</feature>
<feature type="compositionally biased region" description="Basic and acidic residues" evidence="2">
    <location>
        <begin position="252"/>
        <end position="274"/>
    </location>
</feature>
<feature type="compositionally biased region" description="Low complexity" evidence="2">
    <location>
        <begin position="142"/>
        <end position="155"/>
    </location>
</feature>
<dbReference type="Proteomes" id="UP000007648">
    <property type="component" value="Unassembled WGS sequence"/>
</dbReference>
<feature type="chain" id="PRO_5003459335" evidence="4">
    <location>
        <begin position="25"/>
        <end position="417"/>
    </location>
</feature>
<keyword evidence="3" id="KW-0812">Transmembrane</keyword>
<dbReference type="eggNOG" id="ENOG502SNIE">
    <property type="taxonomic scope" value="Eukaryota"/>
</dbReference>
<dbReference type="GO" id="GO:0030335">
    <property type="term" value="P:positive regulation of cell migration"/>
    <property type="evidence" value="ECO:0007669"/>
    <property type="project" value="TreeGrafter"/>
</dbReference>